<keyword evidence="9 13" id="KW-0472">Membrane</keyword>
<feature type="domain" description="PLD phosphodiesterase" evidence="14">
    <location>
        <begin position="221"/>
        <end position="248"/>
    </location>
</feature>
<keyword evidence="4" id="KW-0808">Transferase</keyword>
<keyword evidence="10" id="KW-0594">Phospholipid biosynthesis</keyword>
<evidence type="ECO:0000256" key="4">
    <source>
        <dbReference type="ARBA" id="ARBA00022679"/>
    </source>
</evidence>
<evidence type="ECO:0000256" key="2">
    <source>
        <dbReference type="ARBA" id="ARBA00022475"/>
    </source>
</evidence>
<dbReference type="GO" id="GO:0032049">
    <property type="term" value="P:cardiolipin biosynthetic process"/>
    <property type="evidence" value="ECO:0007669"/>
    <property type="project" value="UniProtKB-UniRule"/>
</dbReference>
<keyword evidence="8" id="KW-0443">Lipid metabolism</keyword>
<keyword evidence="7 13" id="KW-1133">Transmembrane helix</keyword>
<dbReference type="GO" id="GO:0008808">
    <property type="term" value="F:cardiolipin synthase activity"/>
    <property type="evidence" value="ECO:0007669"/>
    <property type="project" value="UniProtKB-UniRule"/>
</dbReference>
<dbReference type="PROSITE" id="PS50035">
    <property type="entry name" value="PLD"/>
    <property type="match status" value="2"/>
</dbReference>
<evidence type="ECO:0000256" key="11">
    <source>
        <dbReference type="ARBA" id="ARBA00023264"/>
    </source>
</evidence>
<keyword evidence="2" id="KW-1003">Cell membrane</keyword>
<dbReference type="CDD" id="cd09158">
    <property type="entry name" value="PLDc_EcCLS_like_2"/>
    <property type="match status" value="1"/>
</dbReference>
<evidence type="ECO:0000256" key="3">
    <source>
        <dbReference type="ARBA" id="ARBA00022516"/>
    </source>
</evidence>
<feature type="domain" description="PLD phosphodiesterase" evidence="14">
    <location>
        <begin position="410"/>
        <end position="437"/>
    </location>
</feature>
<dbReference type="Pfam" id="PF13396">
    <property type="entry name" value="PLDc_N"/>
    <property type="match status" value="1"/>
</dbReference>
<evidence type="ECO:0000256" key="13">
    <source>
        <dbReference type="SAM" id="Phobius"/>
    </source>
</evidence>
<dbReference type="PROSITE" id="PS51257">
    <property type="entry name" value="PROKAR_LIPOPROTEIN"/>
    <property type="match status" value="1"/>
</dbReference>
<evidence type="ECO:0000313" key="16">
    <source>
        <dbReference type="Proteomes" id="UP000241868"/>
    </source>
</evidence>
<dbReference type="OrthoDB" id="9762009at2"/>
<proteinExistence type="predicted"/>
<dbReference type="NCBIfam" id="TIGR04265">
    <property type="entry name" value="bac_cardiolipin"/>
    <property type="match status" value="1"/>
</dbReference>
<dbReference type="Gene3D" id="3.30.870.10">
    <property type="entry name" value="Endonuclease Chain A"/>
    <property type="match status" value="2"/>
</dbReference>
<evidence type="ECO:0000256" key="8">
    <source>
        <dbReference type="ARBA" id="ARBA00023098"/>
    </source>
</evidence>
<accession>A0A2P7U0C2</accession>
<evidence type="ECO:0000256" key="6">
    <source>
        <dbReference type="ARBA" id="ARBA00022737"/>
    </source>
</evidence>
<keyword evidence="11" id="KW-1208">Phospholipid metabolism</keyword>
<evidence type="ECO:0000313" key="15">
    <source>
        <dbReference type="EMBL" id="PSJ80391.1"/>
    </source>
</evidence>
<comment type="subcellular location">
    <subcellularLocation>
        <location evidence="1">Cell membrane</location>
        <topology evidence="1">Multi-pass membrane protein</topology>
    </subcellularLocation>
</comment>
<comment type="caution">
    <text evidence="15">The sequence shown here is derived from an EMBL/GenBank/DDBJ whole genome shotgun (WGS) entry which is preliminary data.</text>
</comment>
<dbReference type="InterPro" id="IPR022924">
    <property type="entry name" value="Cardiolipin_synthase"/>
</dbReference>
<dbReference type="Proteomes" id="UP000241868">
    <property type="component" value="Unassembled WGS sequence"/>
</dbReference>
<evidence type="ECO:0000256" key="5">
    <source>
        <dbReference type="ARBA" id="ARBA00022692"/>
    </source>
</evidence>
<feature type="transmembrane region" description="Helical" evidence="13">
    <location>
        <begin position="12"/>
        <end position="30"/>
    </location>
</feature>
<dbReference type="GO" id="GO:0005886">
    <property type="term" value="C:plasma membrane"/>
    <property type="evidence" value="ECO:0007669"/>
    <property type="project" value="UniProtKB-SubCell"/>
</dbReference>
<gene>
    <name evidence="15" type="primary">cls</name>
    <name evidence="15" type="ORF">C7N83_06460</name>
</gene>
<dbReference type="InterPro" id="IPR001736">
    <property type="entry name" value="PLipase_D/transphosphatidylase"/>
</dbReference>
<dbReference type="AlphaFoldDB" id="A0A2P7U0C2"/>
<keyword evidence="5 13" id="KW-0812">Transmembrane</keyword>
<evidence type="ECO:0000256" key="10">
    <source>
        <dbReference type="ARBA" id="ARBA00023209"/>
    </source>
</evidence>
<dbReference type="PANTHER" id="PTHR21248:SF22">
    <property type="entry name" value="PHOSPHOLIPASE D"/>
    <property type="match status" value="1"/>
</dbReference>
<reference evidence="15 16" key="1">
    <citation type="submission" date="2018-03" db="EMBL/GenBank/DDBJ databases">
        <title>Neisseria weixii sp. nov., isolated from the intestinal contents of Tibetan Plateau pika (Ochotona curzoniae) in Yushu, Qinghai Province, China.</title>
        <authorList>
            <person name="Gui Z."/>
        </authorList>
    </citation>
    <scope>NUCLEOTIDE SEQUENCE [LARGE SCALE GENOMIC DNA]</scope>
    <source>
        <strain evidence="15 16">ATCC 51483</strain>
    </source>
</reference>
<dbReference type="Pfam" id="PF13091">
    <property type="entry name" value="PLDc_2"/>
    <property type="match status" value="2"/>
</dbReference>
<feature type="transmembrane region" description="Helical" evidence="13">
    <location>
        <begin position="39"/>
        <end position="59"/>
    </location>
</feature>
<dbReference type="RefSeq" id="WP_106741459.1">
    <property type="nucleotide sequence ID" value="NZ_PXYY01000032.1"/>
</dbReference>
<evidence type="ECO:0000256" key="1">
    <source>
        <dbReference type="ARBA" id="ARBA00004651"/>
    </source>
</evidence>
<keyword evidence="16" id="KW-1185">Reference proteome</keyword>
<name>A0A2P7U0C2_9NEIS</name>
<evidence type="ECO:0000259" key="14">
    <source>
        <dbReference type="PROSITE" id="PS50035"/>
    </source>
</evidence>
<evidence type="ECO:0000256" key="7">
    <source>
        <dbReference type="ARBA" id="ARBA00022989"/>
    </source>
</evidence>
<evidence type="ECO:0000256" key="9">
    <source>
        <dbReference type="ARBA" id="ARBA00023136"/>
    </source>
</evidence>
<dbReference type="EC" id="2.7.8.-" evidence="12"/>
<keyword evidence="3" id="KW-0444">Lipid biosynthesis</keyword>
<dbReference type="PANTHER" id="PTHR21248">
    <property type="entry name" value="CARDIOLIPIN SYNTHASE"/>
    <property type="match status" value="1"/>
</dbReference>
<dbReference type="SUPFAM" id="SSF56024">
    <property type="entry name" value="Phospholipase D/nuclease"/>
    <property type="match status" value="2"/>
</dbReference>
<dbReference type="InterPro" id="IPR025202">
    <property type="entry name" value="PLD-like_dom"/>
</dbReference>
<keyword evidence="6" id="KW-0677">Repeat</keyword>
<protein>
    <recommendedName>
        <fullName evidence="12">Cardiolipin synthase</fullName>
        <ecNumber evidence="12">2.7.8.-</ecNumber>
    </recommendedName>
</protein>
<sequence length="497" mass="55675">MTFLRNITWAEIFVVIHTTAALACILRVLYKQKNIGSTFAWLIILFLFPLFGTITYILIGEPRLGTARAKRSGEMNRFYGEFADKYLHDVHLDTSGQMKPHLHGISQVAAHTTGLGATQSNAMTLLSTTDTITDTMIADIEKAEVSVMMAFYIIDAQGRIERLLEAVMNAAQRGVDCAILADGVGSRDFLNSYWVGRLRQAGVEIECALPVGLLKTLFTRTDLRNHRKILVVDSKIGYTGSFNLVDPGYFKQDSGVGEWIDVMMRCTGPMVLEMAAVFFADLAVEDDENLQGIQQYLKQHEDRIPQMLPEKMKQGNVIAQVIPSAPEQSSHVIYETIVSAIYAATYQITITTPYFVPDEPLLLALTSAAKRGVDVTLIVPAKVDSTMVHYASRAYYPMLLESGVKLALFDGGLLHAKTMTVDDDYALFGTVNMDIRSFFLNLEISLAIYDQGMAQRIYDLQQSYLADSQYITVNEWQQRSKWWILIENVVRLMSPLL</sequence>
<dbReference type="SMART" id="SM00155">
    <property type="entry name" value="PLDc"/>
    <property type="match status" value="2"/>
</dbReference>
<dbReference type="EMBL" id="PXYY01000032">
    <property type="protein sequence ID" value="PSJ80391.1"/>
    <property type="molecule type" value="Genomic_DNA"/>
</dbReference>
<organism evidence="15 16">
    <name type="scientific">Neisseria iguanae</name>
    <dbReference type="NCBI Taxonomy" id="90242"/>
    <lineage>
        <taxon>Bacteria</taxon>
        <taxon>Pseudomonadati</taxon>
        <taxon>Pseudomonadota</taxon>
        <taxon>Betaproteobacteria</taxon>
        <taxon>Neisseriales</taxon>
        <taxon>Neisseriaceae</taxon>
        <taxon>Neisseria</taxon>
    </lineage>
</organism>
<evidence type="ECO:0000256" key="12">
    <source>
        <dbReference type="NCBIfam" id="TIGR04265"/>
    </source>
</evidence>
<dbReference type="InterPro" id="IPR027379">
    <property type="entry name" value="CLS_N"/>
</dbReference>